<feature type="region of interest" description="Disordered" evidence="1">
    <location>
        <begin position="117"/>
        <end position="137"/>
    </location>
</feature>
<dbReference type="InterPro" id="IPR007196">
    <property type="entry name" value="CCR4-Not_Not1_C"/>
</dbReference>
<keyword evidence="4" id="KW-1185">Reference proteome</keyword>
<reference evidence="3 4" key="1">
    <citation type="journal article" date="2024" name="BMC Biol.">
        <title>Comparative genomics of Ascetosporea gives new insight into the evolutionary basis for animal parasitism in Rhizaria.</title>
        <authorList>
            <person name="Hiltunen Thoren M."/>
            <person name="Onut-Brannstrom I."/>
            <person name="Alfjorden A."/>
            <person name="Peckova H."/>
            <person name="Swords F."/>
            <person name="Hooper C."/>
            <person name="Holzer A.S."/>
            <person name="Bass D."/>
            <person name="Burki F."/>
        </authorList>
    </citation>
    <scope>NUCLEOTIDE SEQUENCE [LARGE SCALE GENOMIC DNA]</scope>
    <source>
        <strain evidence="3">20-A016</strain>
    </source>
</reference>
<dbReference type="InterPro" id="IPR040398">
    <property type="entry name" value="Not1"/>
</dbReference>
<dbReference type="PANTHER" id="PTHR13162">
    <property type="entry name" value="CCR4-NOT TRANSCRIPTION COMPLEX"/>
    <property type="match status" value="1"/>
</dbReference>
<proteinExistence type="predicted"/>
<evidence type="ECO:0000313" key="3">
    <source>
        <dbReference type="EMBL" id="MES1921563.1"/>
    </source>
</evidence>
<protein>
    <recommendedName>
        <fullName evidence="2">CCR4-Not complex component Not1 C-terminal domain-containing protein</fullName>
    </recommendedName>
</protein>
<dbReference type="Gene3D" id="1.25.40.790">
    <property type="match status" value="1"/>
</dbReference>
<feature type="domain" description="CCR4-Not complex component Not1 C-terminal" evidence="2">
    <location>
        <begin position="1"/>
        <end position="288"/>
    </location>
</feature>
<accession>A0ABV2AQ74</accession>
<sequence>MLSQNFPSFLSEFNFDLATALPPKCFQLRNVVLSAVPVGTNPILYRYNDPNSLLEPGPPAAPRWETVVTRFKGLKTALDQYLSLVATSAAAANAFLPEAYFEDLDLILCDRAKKTARGGDRDVKPNRSAAAKGRSGSRKEYNRRAICTLAAYFGDKGMSAMRRAMSSANAPTTNALDRIFLFFGHLLAAMEPQGRYLLVAALLNQLRYHSSHTHVFSLVVLQLYGNAPDCESREIIVRAMLERLAPNGPHPAGLVSVFVELVRNPFYNLNAHCFGGSNPSALYIFKSLVARFVPELSNEREIAAK</sequence>
<dbReference type="EMBL" id="JBDODL010001486">
    <property type="protein sequence ID" value="MES1921563.1"/>
    <property type="molecule type" value="Genomic_DNA"/>
</dbReference>
<gene>
    <name evidence="3" type="ORF">MHBO_003096</name>
</gene>
<evidence type="ECO:0000259" key="2">
    <source>
        <dbReference type="Pfam" id="PF04054"/>
    </source>
</evidence>
<dbReference type="Gene3D" id="1.25.40.800">
    <property type="match status" value="1"/>
</dbReference>
<name>A0ABV2AQ74_9EUKA</name>
<comment type="caution">
    <text evidence="3">The sequence shown here is derived from an EMBL/GenBank/DDBJ whole genome shotgun (WGS) entry which is preliminary data.</text>
</comment>
<dbReference type="Pfam" id="PF04054">
    <property type="entry name" value="Not1"/>
    <property type="match status" value="1"/>
</dbReference>
<evidence type="ECO:0000256" key="1">
    <source>
        <dbReference type="SAM" id="MobiDB-lite"/>
    </source>
</evidence>
<dbReference type="Proteomes" id="UP001439008">
    <property type="component" value="Unassembled WGS sequence"/>
</dbReference>
<evidence type="ECO:0000313" key="4">
    <source>
        <dbReference type="Proteomes" id="UP001439008"/>
    </source>
</evidence>
<organism evidence="3 4">
    <name type="scientific">Bonamia ostreae</name>
    <dbReference type="NCBI Taxonomy" id="126728"/>
    <lineage>
        <taxon>Eukaryota</taxon>
        <taxon>Sar</taxon>
        <taxon>Rhizaria</taxon>
        <taxon>Endomyxa</taxon>
        <taxon>Ascetosporea</taxon>
        <taxon>Haplosporida</taxon>
        <taxon>Bonamia</taxon>
    </lineage>
</organism>
<dbReference type="PANTHER" id="PTHR13162:SF8">
    <property type="entry name" value="CCR4-NOT TRANSCRIPTION COMPLEX SUBUNIT 1"/>
    <property type="match status" value="1"/>
</dbReference>